<dbReference type="Proteomes" id="UP000092093">
    <property type="component" value="Unassembled WGS sequence"/>
</dbReference>
<feature type="non-terminal residue" evidence="1">
    <location>
        <position position="63"/>
    </location>
</feature>
<dbReference type="EMBL" id="LJOW01000637">
    <property type="protein sequence ID" value="OBQ33177.1"/>
    <property type="molecule type" value="Genomic_DNA"/>
</dbReference>
<sequence length="63" mass="6670">MPQLAANQLDAGQLAADQFAAGQHIAAAATSIKLVPYDSDNPAIWFRLIDAQFIAAGIRSEKS</sequence>
<evidence type="ECO:0000313" key="2">
    <source>
        <dbReference type="Proteomes" id="UP000092093"/>
    </source>
</evidence>
<protein>
    <submittedName>
        <fullName evidence="1">Uncharacterized protein</fullName>
    </submittedName>
</protein>
<reference evidence="1 2" key="1">
    <citation type="submission" date="2015-09" db="EMBL/GenBank/DDBJ databases">
        <title>Aphanizomenon flos-aquae WA102.</title>
        <authorList>
            <person name="Driscoll C."/>
        </authorList>
    </citation>
    <scope>NUCLEOTIDE SEQUENCE [LARGE SCALE GENOMIC DNA]</scope>
    <source>
        <strain evidence="1">WA102</strain>
    </source>
</reference>
<name>A0A1B7W7Q1_APHFL</name>
<organism evidence="1 2">
    <name type="scientific">Aphanizomenon flos-aquae WA102</name>
    <dbReference type="NCBI Taxonomy" id="1710896"/>
    <lineage>
        <taxon>Bacteria</taxon>
        <taxon>Bacillati</taxon>
        <taxon>Cyanobacteriota</taxon>
        <taxon>Cyanophyceae</taxon>
        <taxon>Nostocales</taxon>
        <taxon>Aphanizomenonaceae</taxon>
        <taxon>Aphanizomenon</taxon>
    </lineage>
</organism>
<comment type="caution">
    <text evidence="1">The sequence shown here is derived from an EMBL/GenBank/DDBJ whole genome shotgun (WGS) entry which is preliminary data.</text>
</comment>
<accession>A0A1B7W7Q1</accession>
<gene>
    <name evidence="1" type="ORF">AN484_27375</name>
</gene>
<proteinExistence type="predicted"/>
<evidence type="ECO:0000313" key="1">
    <source>
        <dbReference type="EMBL" id="OBQ33177.1"/>
    </source>
</evidence>
<dbReference type="AlphaFoldDB" id="A0A1B7W7Q1"/>